<feature type="domain" description="Nucleoside phosphorylase" evidence="3">
    <location>
        <begin position="15"/>
        <end position="227"/>
    </location>
</feature>
<name>I7ISY0_BABMR</name>
<reference evidence="4 5" key="2">
    <citation type="journal article" date="2013" name="PLoS ONE">
        <title>Whole genome mapping and re-organization of the nuclear and mitochondrial genomes of Babesia microti isolates.</title>
        <authorList>
            <person name="Cornillot E."/>
            <person name="Dassouli A."/>
            <person name="Garg A."/>
            <person name="Pachikara N."/>
            <person name="Randazzo S."/>
            <person name="Depoix D."/>
            <person name="Carcy B."/>
            <person name="Delbecq S."/>
            <person name="Frutos R."/>
            <person name="Silva J.C."/>
            <person name="Sutton R."/>
            <person name="Krause P.J."/>
            <person name="Mamoun C.B."/>
        </authorList>
    </citation>
    <scope>NUCLEOTIDE SEQUENCE [LARGE SCALE GENOMIC DNA]</scope>
    <source>
        <strain evidence="4 5">RI</strain>
    </source>
</reference>
<dbReference type="OrthoDB" id="416752at2759"/>
<dbReference type="GO" id="GO:0005829">
    <property type="term" value="C:cytosol"/>
    <property type="evidence" value="ECO:0007669"/>
    <property type="project" value="TreeGrafter"/>
</dbReference>
<dbReference type="PANTHER" id="PTHR43691">
    <property type="entry name" value="URIDINE PHOSPHORYLASE"/>
    <property type="match status" value="1"/>
</dbReference>
<dbReference type="EMBL" id="LN871599">
    <property type="protein sequence ID" value="CCF75951.1"/>
    <property type="molecule type" value="Genomic_DNA"/>
</dbReference>
<dbReference type="GeneID" id="24426405"/>
<dbReference type="Proteomes" id="UP000002899">
    <property type="component" value="Chromosome IV"/>
</dbReference>
<evidence type="ECO:0000256" key="2">
    <source>
        <dbReference type="ARBA" id="ARBA00022679"/>
    </source>
</evidence>
<dbReference type="Gene3D" id="3.40.50.1580">
    <property type="entry name" value="Nucleoside phosphorylase domain"/>
    <property type="match status" value="1"/>
</dbReference>
<dbReference type="CDD" id="cd09006">
    <property type="entry name" value="PNP_EcPNPI-like"/>
    <property type="match status" value="1"/>
</dbReference>
<evidence type="ECO:0000313" key="5">
    <source>
        <dbReference type="Proteomes" id="UP000002899"/>
    </source>
</evidence>
<gene>
    <name evidence="4" type="ORF">BmR1_04g08870</name>
</gene>
<dbReference type="Pfam" id="PF01048">
    <property type="entry name" value="PNP_UDP_1"/>
    <property type="match status" value="1"/>
</dbReference>
<dbReference type="KEGG" id="bmic:BmR1_04g08870"/>
<evidence type="ECO:0000313" key="4">
    <source>
        <dbReference type="EMBL" id="CCF75951.1"/>
    </source>
</evidence>
<dbReference type="AlphaFoldDB" id="I7ISY0"/>
<keyword evidence="2 4" id="KW-0808">Transferase</keyword>
<dbReference type="SUPFAM" id="SSF53167">
    <property type="entry name" value="Purine and uridine phosphorylases"/>
    <property type="match status" value="1"/>
</dbReference>
<accession>I7ISY0</accession>
<protein>
    <submittedName>
        <fullName evidence="4">Uridine phosphorylase</fullName>
        <ecNumber evidence="4">2.4.2.1</ecNumber>
    </submittedName>
</protein>
<dbReference type="GO" id="GO:0004731">
    <property type="term" value="F:purine-nucleoside phosphorylase activity"/>
    <property type="evidence" value="ECO:0007669"/>
    <property type="project" value="UniProtKB-EC"/>
</dbReference>
<dbReference type="InterPro" id="IPR000845">
    <property type="entry name" value="Nucleoside_phosphorylase_d"/>
</dbReference>
<dbReference type="PANTHER" id="PTHR43691:SF11">
    <property type="entry name" value="FI09636P-RELATED"/>
    <property type="match status" value="1"/>
</dbReference>
<keyword evidence="1 4" id="KW-0328">Glycosyltransferase</keyword>
<evidence type="ECO:0000259" key="3">
    <source>
        <dbReference type="Pfam" id="PF01048"/>
    </source>
</evidence>
<dbReference type="VEuPathDB" id="PiroplasmaDB:BmR1_04g08870"/>
<evidence type="ECO:0000256" key="1">
    <source>
        <dbReference type="ARBA" id="ARBA00022676"/>
    </source>
</evidence>
<dbReference type="GO" id="GO:0006152">
    <property type="term" value="P:purine nucleoside catabolic process"/>
    <property type="evidence" value="ECO:0007669"/>
    <property type="project" value="TreeGrafter"/>
</dbReference>
<dbReference type="InterPro" id="IPR035994">
    <property type="entry name" value="Nucleoside_phosphorylase_sf"/>
</dbReference>
<keyword evidence="5" id="KW-1185">Reference proteome</keyword>
<dbReference type="EC" id="2.4.2.1" evidence="4"/>
<proteinExistence type="predicted"/>
<reference evidence="4 5" key="3">
    <citation type="journal article" date="2016" name="Sci. Rep.">
        <title>Genome-wide diversity and gene expression profiling of Babesia microti isolates identify polymorphic genes that mediate host-pathogen interactions.</title>
        <authorList>
            <person name="Silva J.C."/>
            <person name="Cornillot E."/>
            <person name="McCracken C."/>
            <person name="Usmani-Brown S."/>
            <person name="Dwivedi A."/>
            <person name="Ifeonu O.O."/>
            <person name="Crabtree J."/>
            <person name="Gotia H.T."/>
            <person name="Virji A.Z."/>
            <person name="Reynes C."/>
            <person name="Colinge J."/>
            <person name="Kumar V."/>
            <person name="Lawres L."/>
            <person name="Pazzi J.E."/>
            <person name="Pablo J.V."/>
            <person name="Hung C."/>
            <person name="Brancato J."/>
            <person name="Kumari P."/>
            <person name="Orvis J."/>
            <person name="Tretina K."/>
            <person name="Chibucos M."/>
            <person name="Ott S."/>
            <person name="Sadzewicz L."/>
            <person name="Sengamalay N."/>
            <person name="Shetty A.C."/>
            <person name="Su Q."/>
            <person name="Tallon L."/>
            <person name="Fraser C.M."/>
            <person name="Frutos R."/>
            <person name="Molina D.M."/>
            <person name="Krause P.J."/>
            <person name="Ben Mamoun C."/>
        </authorList>
    </citation>
    <scope>NUCLEOTIDE SEQUENCE [LARGE SCALE GENOMIC DNA]</scope>
    <source>
        <strain evidence="4 5">RI</strain>
    </source>
</reference>
<organism evidence="4 5">
    <name type="scientific">Babesia microti (strain RI)</name>
    <dbReference type="NCBI Taxonomy" id="1133968"/>
    <lineage>
        <taxon>Eukaryota</taxon>
        <taxon>Sar</taxon>
        <taxon>Alveolata</taxon>
        <taxon>Apicomplexa</taxon>
        <taxon>Aconoidasida</taxon>
        <taxon>Piroplasmida</taxon>
        <taxon>Babesiidae</taxon>
        <taxon>Babesia</taxon>
    </lineage>
</organism>
<reference evidence="4 5" key="1">
    <citation type="journal article" date="2012" name="Nucleic Acids Res.">
        <title>Sequencing of the smallest Apicomplexan genome from the human pathogen Babesia microti.</title>
        <authorList>
            <person name="Cornillot E."/>
            <person name="Hadj-Kaddour K."/>
            <person name="Dassouli A."/>
            <person name="Noel B."/>
            <person name="Ranwez V."/>
            <person name="Vacherie B."/>
            <person name="Augagneur Y."/>
            <person name="Bres V."/>
            <person name="Duclos A."/>
            <person name="Randazzo S."/>
            <person name="Carcy B."/>
            <person name="Debierre-Grockiego F."/>
            <person name="Delbecq S."/>
            <person name="Moubri-Menage K."/>
            <person name="Shams-Eldin H."/>
            <person name="Usmani-Brown S."/>
            <person name="Bringaud F."/>
            <person name="Wincker P."/>
            <person name="Vivares C.P."/>
            <person name="Schwarz R.T."/>
            <person name="Schetters T.P."/>
            <person name="Krause P.J."/>
            <person name="Gorenflot A."/>
            <person name="Berry V."/>
            <person name="Barbe V."/>
            <person name="Ben Mamoun C."/>
        </authorList>
    </citation>
    <scope>NUCLEOTIDE SEQUENCE [LARGE SCALE GENOMIC DNA]</scope>
    <source>
        <strain evidence="4 5">RI</strain>
    </source>
</reference>
<dbReference type="InterPro" id="IPR004402">
    <property type="entry name" value="DeoD-type"/>
</dbReference>
<sequence length="232" mass="25539">MTPHISAKPGEIAKTVLMPGCPLRAKFLAEKYLESPVLVNSVRNMFMYTGTYKEKPVSICASGMGCGSMGIYSHELFNDYGVENIIRIGTCGAYTTDINVNTSYLVTETYGDMTDYLEILTDEKSHLVYPSAELNKKIEESAKKLGLTLNSGRFHCTNAFYNTKTTDYLAKMSGAKLVEMETYSLFVNAKLLGKHAAAILTVTDNIATKTFLDSTFREKCILNSAEIALGVL</sequence>
<dbReference type="RefSeq" id="XP_012650359.1">
    <property type="nucleotide sequence ID" value="XM_012794905.1"/>
</dbReference>